<reference evidence="1" key="1">
    <citation type="submission" date="2019-08" db="EMBL/GenBank/DDBJ databases">
        <authorList>
            <person name="Kucharzyk K."/>
            <person name="Murdoch R.W."/>
            <person name="Higgins S."/>
            <person name="Loffler F."/>
        </authorList>
    </citation>
    <scope>NUCLEOTIDE SEQUENCE</scope>
</reference>
<evidence type="ECO:0000313" key="1">
    <source>
        <dbReference type="EMBL" id="MPM19751.1"/>
    </source>
</evidence>
<dbReference type="InterPro" id="IPR011990">
    <property type="entry name" value="TPR-like_helical_dom_sf"/>
</dbReference>
<accession>A0A644XVJ6</accession>
<dbReference type="InterPro" id="IPR019734">
    <property type="entry name" value="TPR_rpt"/>
</dbReference>
<dbReference type="SUPFAM" id="SSF48452">
    <property type="entry name" value="TPR-like"/>
    <property type="match status" value="1"/>
</dbReference>
<name>A0A644XVJ6_9ZZZZ</name>
<protein>
    <recommendedName>
        <fullName evidence="2">Beta-barrel assembly-enhancing protease</fullName>
    </recommendedName>
</protein>
<sequence>MVDNLLEIEQLMREEGTQRAYNELKQFLDKNPDNAEAWYLMGGILRREQQWGEAINALNRAKFLDPAGPAAHAIEHIYEILSFRHDDLMNP</sequence>
<dbReference type="EMBL" id="VSSQ01003237">
    <property type="protein sequence ID" value="MPM19751.1"/>
    <property type="molecule type" value="Genomic_DNA"/>
</dbReference>
<proteinExistence type="predicted"/>
<organism evidence="1">
    <name type="scientific">bioreactor metagenome</name>
    <dbReference type="NCBI Taxonomy" id="1076179"/>
    <lineage>
        <taxon>unclassified sequences</taxon>
        <taxon>metagenomes</taxon>
        <taxon>ecological metagenomes</taxon>
    </lineage>
</organism>
<gene>
    <name evidence="1" type="ORF">SDC9_66177</name>
</gene>
<dbReference type="Pfam" id="PF14559">
    <property type="entry name" value="TPR_19"/>
    <property type="match status" value="1"/>
</dbReference>
<dbReference type="Gene3D" id="1.25.40.10">
    <property type="entry name" value="Tetratricopeptide repeat domain"/>
    <property type="match status" value="1"/>
</dbReference>
<comment type="caution">
    <text evidence="1">The sequence shown here is derived from an EMBL/GenBank/DDBJ whole genome shotgun (WGS) entry which is preliminary data.</text>
</comment>
<dbReference type="PROSITE" id="PS50005">
    <property type="entry name" value="TPR"/>
    <property type="match status" value="1"/>
</dbReference>
<evidence type="ECO:0008006" key="2">
    <source>
        <dbReference type="Google" id="ProtNLM"/>
    </source>
</evidence>
<dbReference type="AlphaFoldDB" id="A0A644XVJ6"/>